<name>A0A2M8QWJ6_9BRAD</name>
<feature type="non-terminal residue" evidence="1">
    <location>
        <position position="35"/>
    </location>
</feature>
<reference evidence="1 3" key="1">
    <citation type="submission" date="2017-11" db="EMBL/GenBank/DDBJ databases">
        <title>Bradyrhizobium forestalis sp. nov., an efficient nitrogen-fixing bacterium isolated from nodules of forest legume species in the Amazon.</title>
        <authorList>
            <person name="Costa E.M."/>
            <person name="Guimaraes A."/>
            <person name="Carvalho T.S."/>
            <person name="Rodrigues T.L."/>
            <person name="Ribeiro P.R.A."/>
            <person name="Lebbe L."/>
            <person name="Willems A."/>
            <person name="Moreira F.M.S."/>
        </authorList>
    </citation>
    <scope>NUCLEOTIDE SEQUENCE [LARGE SCALE GENOMIC DNA]</scope>
    <source>
        <strain evidence="1 3">INPA54B</strain>
    </source>
</reference>
<organism evidence="1 3">
    <name type="scientific">Bradyrhizobium forestalis</name>
    <dbReference type="NCBI Taxonomy" id="1419263"/>
    <lineage>
        <taxon>Bacteria</taxon>
        <taxon>Pseudomonadati</taxon>
        <taxon>Pseudomonadota</taxon>
        <taxon>Alphaproteobacteria</taxon>
        <taxon>Hyphomicrobiales</taxon>
        <taxon>Nitrobacteraceae</taxon>
        <taxon>Bradyrhizobium</taxon>
    </lineage>
</organism>
<evidence type="ECO:0000313" key="2">
    <source>
        <dbReference type="EMBL" id="PJG50040.1"/>
    </source>
</evidence>
<dbReference type="Proteomes" id="UP000231194">
    <property type="component" value="Unassembled WGS sequence"/>
</dbReference>
<sequence>MIYVGLDVSLNSVAVCAVDETGKLIREGTTLADAP</sequence>
<proteinExistence type="predicted"/>
<gene>
    <name evidence="2" type="ORF">CVM73_38555</name>
    <name evidence="1" type="ORF">CVM73_39145</name>
</gene>
<dbReference type="EMBL" id="PGVG01000087">
    <property type="protein sequence ID" value="PJG50040.1"/>
    <property type="molecule type" value="Genomic_DNA"/>
</dbReference>
<evidence type="ECO:0000313" key="1">
    <source>
        <dbReference type="EMBL" id="PJG49942.1"/>
    </source>
</evidence>
<protein>
    <submittedName>
        <fullName evidence="1">IS110 family transposase</fullName>
    </submittedName>
</protein>
<accession>A0A2M8QWJ6</accession>
<dbReference type="AlphaFoldDB" id="A0A2M8QWJ6"/>
<comment type="caution">
    <text evidence="1">The sequence shown here is derived from an EMBL/GenBank/DDBJ whole genome shotgun (WGS) entry which is preliminary data.</text>
</comment>
<evidence type="ECO:0000313" key="3">
    <source>
        <dbReference type="Proteomes" id="UP000231194"/>
    </source>
</evidence>
<dbReference type="EMBL" id="PGVG01000174">
    <property type="protein sequence ID" value="PJG49942.1"/>
    <property type="molecule type" value="Genomic_DNA"/>
</dbReference>
<keyword evidence="3" id="KW-1185">Reference proteome</keyword>